<dbReference type="PANTHER" id="PTHR46532:SF13">
    <property type="entry name" value="CYTOPLASMIC DYNEIN 1 HEAVY CHAIN 1"/>
    <property type="match status" value="1"/>
</dbReference>
<feature type="coiled-coil region" evidence="1">
    <location>
        <begin position="53"/>
        <end position="115"/>
    </location>
</feature>
<accession>A0ABD0P602</accession>
<dbReference type="Gene3D" id="1.20.920.20">
    <property type="match status" value="1"/>
</dbReference>
<name>A0ABD0P602_CIRMR</name>
<protein>
    <recommendedName>
        <fullName evidence="2">Dynein heavy chain coiled coil stalk domain-containing protein</fullName>
    </recommendedName>
</protein>
<evidence type="ECO:0000259" key="2">
    <source>
        <dbReference type="Pfam" id="PF12777"/>
    </source>
</evidence>
<dbReference type="Pfam" id="PF12777">
    <property type="entry name" value="MT"/>
    <property type="match status" value="1"/>
</dbReference>
<keyword evidence="1" id="KW-0175">Coiled coil</keyword>
<dbReference type="InterPro" id="IPR026983">
    <property type="entry name" value="DHC"/>
</dbReference>
<dbReference type="Proteomes" id="UP001529510">
    <property type="component" value="Unassembled WGS sequence"/>
</dbReference>
<evidence type="ECO:0000313" key="3">
    <source>
        <dbReference type="EMBL" id="KAL0169355.1"/>
    </source>
</evidence>
<comment type="caution">
    <text evidence="3">The sequence shown here is derived from an EMBL/GenBank/DDBJ whole genome shotgun (WGS) entry which is preliminary data.</text>
</comment>
<dbReference type="EMBL" id="JAMKFB020000017">
    <property type="protein sequence ID" value="KAL0169355.1"/>
    <property type="molecule type" value="Genomic_DNA"/>
</dbReference>
<proteinExistence type="predicted"/>
<organism evidence="3 4">
    <name type="scientific">Cirrhinus mrigala</name>
    <name type="common">Mrigala</name>
    <dbReference type="NCBI Taxonomy" id="683832"/>
    <lineage>
        <taxon>Eukaryota</taxon>
        <taxon>Metazoa</taxon>
        <taxon>Chordata</taxon>
        <taxon>Craniata</taxon>
        <taxon>Vertebrata</taxon>
        <taxon>Euteleostomi</taxon>
        <taxon>Actinopterygii</taxon>
        <taxon>Neopterygii</taxon>
        <taxon>Teleostei</taxon>
        <taxon>Ostariophysi</taxon>
        <taxon>Cypriniformes</taxon>
        <taxon>Cyprinidae</taxon>
        <taxon>Labeoninae</taxon>
        <taxon>Labeonini</taxon>
        <taxon>Cirrhinus</taxon>
    </lineage>
</organism>
<gene>
    <name evidence="3" type="ORF">M9458_033951</name>
</gene>
<evidence type="ECO:0000256" key="1">
    <source>
        <dbReference type="SAM" id="Coils"/>
    </source>
</evidence>
<sequence>GFILTLFLRPSDSIREKMKKNYMSNPSYNYEQVNRASLACGPMVKWAIAQLNYADMLKRVEPLRNELQKLEDDAKDNKTKAEEVEQMIRDLEASIARYKEEYAVLISEAQAIKADLAAVEAK</sequence>
<evidence type="ECO:0000313" key="4">
    <source>
        <dbReference type="Proteomes" id="UP001529510"/>
    </source>
</evidence>
<feature type="non-terminal residue" evidence="3">
    <location>
        <position position="1"/>
    </location>
</feature>
<feature type="domain" description="Dynein heavy chain coiled coil stalk" evidence="2">
    <location>
        <begin position="17"/>
        <end position="103"/>
    </location>
</feature>
<dbReference type="PANTHER" id="PTHR46532">
    <property type="entry name" value="MALE FERTILITY FACTOR KL5"/>
    <property type="match status" value="1"/>
</dbReference>
<dbReference type="InterPro" id="IPR024743">
    <property type="entry name" value="Dynein_HC_stalk"/>
</dbReference>
<dbReference type="AlphaFoldDB" id="A0ABD0P602"/>
<feature type="non-terminal residue" evidence="3">
    <location>
        <position position="122"/>
    </location>
</feature>
<reference evidence="3 4" key="1">
    <citation type="submission" date="2024-05" db="EMBL/GenBank/DDBJ databases">
        <title>Genome sequencing and assembly of Indian major carp, Cirrhinus mrigala (Hamilton, 1822).</title>
        <authorList>
            <person name="Mohindra V."/>
            <person name="Chowdhury L.M."/>
            <person name="Lal K."/>
            <person name="Jena J.K."/>
        </authorList>
    </citation>
    <scope>NUCLEOTIDE SEQUENCE [LARGE SCALE GENOMIC DNA]</scope>
    <source>
        <strain evidence="3">CM1030</strain>
        <tissue evidence="3">Blood</tissue>
    </source>
</reference>
<keyword evidence="4" id="KW-1185">Reference proteome</keyword>